<dbReference type="InterPro" id="IPR036849">
    <property type="entry name" value="Enolase-like_C_sf"/>
</dbReference>
<dbReference type="Pfam" id="PF02746">
    <property type="entry name" value="MR_MLE_N"/>
    <property type="match status" value="1"/>
</dbReference>
<evidence type="ECO:0000313" key="8">
    <source>
        <dbReference type="EMBL" id="MFC7322133.1"/>
    </source>
</evidence>
<dbReference type="EC" id="4.2.1.113" evidence="5 6"/>
<dbReference type="InterPro" id="IPR029065">
    <property type="entry name" value="Enolase_C-like"/>
</dbReference>
<dbReference type="SFLD" id="SFLDS00001">
    <property type="entry name" value="Enolase"/>
    <property type="match status" value="1"/>
</dbReference>
<dbReference type="InterPro" id="IPR013341">
    <property type="entry name" value="Mandelate_racemase_N_dom"/>
</dbReference>
<evidence type="ECO:0000256" key="6">
    <source>
        <dbReference type="NCBIfam" id="TIGR01928"/>
    </source>
</evidence>
<evidence type="ECO:0000256" key="1">
    <source>
        <dbReference type="ARBA" id="ARBA00001968"/>
    </source>
</evidence>
<reference evidence="9" key="1">
    <citation type="journal article" date="2019" name="Int. J. Syst. Evol. Microbiol.">
        <title>The Global Catalogue of Microorganisms (GCM) 10K type strain sequencing project: providing services to taxonomists for standard genome sequencing and annotation.</title>
        <authorList>
            <consortium name="The Broad Institute Genomics Platform"/>
            <consortium name="The Broad Institute Genome Sequencing Center for Infectious Disease"/>
            <person name="Wu L."/>
            <person name="Ma J."/>
        </authorList>
    </citation>
    <scope>NUCLEOTIDE SEQUENCE [LARGE SCALE GENOMIC DNA]</scope>
    <source>
        <strain evidence="9">CCUG 73951</strain>
    </source>
</reference>
<dbReference type="InterPro" id="IPR010197">
    <property type="entry name" value="OSBS/NAAAR"/>
</dbReference>
<organism evidence="8 9">
    <name type="scientific">Halobacillus campisalis</name>
    <dbReference type="NCBI Taxonomy" id="435909"/>
    <lineage>
        <taxon>Bacteria</taxon>
        <taxon>Bacillati</taxon>
        <taxon>Bacillota</taxon>
        <taxon>Bacilli</taxon>
        <taxon>Bacillales</taxon>
        <taxon>Bacillaceae</taxon>
        <taxon>Halobacillus</taxon>
    </lineage>
</organism>
<protein>
    <recommendedName>
        <fullName evidence="5 6">o-succinylbenzoate synthase</fullName>
        <ecNumber evidence="5 6">4.2.1.113</ecNumber>
    </recommendedName>
</protein>
<dbReference type="SUPFAM" id="SSF51604">
    <property type="entry name" value="Enolase C-terminal domain-like"/>
    <property type="match status" value="1"/>
</dbReference>
<sequence>MRIKKIRLKRIALSLKTPFKTHQAEIVKRPAIIVEIEDAEGKIGYGEITAFPSPFYTAETTDTAWHIVVDILIPSIEFKEIHHPNDFHEQASSFQGNQMAKAGLEGALWDLCAKQQGVGLAKLIGGTKEAVKAGAVISLSERMKEEIGNLLSQGYERFKLKVEKGKEEESIAAVRSLYPDLPLMIDANGMYQARDLTRVAAFDEFGLLMIEQPFRAGDFYLHRTLQEKMETPICLDESVESFEDAEQAIELGSCRMMNIKISRVGGLTEALKIHDLCVEHHIPVWCGGMIETGISKAHNIALASLPNFTLPGDLSGSTRYFEKDIIKPFIEVDRGEISVSDENGIGYEIDKEFLKQVTEEAYEYILE</sequence>
<dbReference type="Pfam" id="PF13378">
    <property type="entry name" value="MR_MLE_C"/>
    <property type="match status" value="1"/>
</dbReference>
<dbReference type="GO" id="GO:0043748">
    <property type="term" value="F:O-succinylbenzoate synthase activity"/>
    <property type="evidence" value="ECO:0007669"/>
    <property type="project" value="UniProtKB-EC"/>
</dbReference>
<name>A0ABW2K7L4_9BACI</name>
<dbReference type="PANTHER" id="PTHR48073">
    <property type="entry name" value="O-SUCCINYLBENZOATE SYNTHASE-RELATED"/>
    <property type="match status" value="1"/>
</dbReference>
<evidence type="ECO:0000256" key="4">
    <source>
        <dbReference type="ARBA" id="ARBA00023239"/>
    </source>
</evidence>
<dbReference type="InterPro" id="IPR029017">
    <property type="entry name" value="Enolase-like_N"/>
</dbReference>
<dbReference type="CDD" id="cd03317">
    <property type="entry name" value="NAAAR"/>
    <property type="match status" value="1"/>
</dbReference>
<dbReference type="NCBIfam" id="TIGR01928">
    <property type="entry name" value="menC_lowGC_arch"/>
    <property type="match status" value="1"/>
</dbReference>
<keyword evidence="9" id="KW-1185">Reference proteome</keyword>
<evidence type="ECO:0000259" key="7">
    <source>
        <dbReference type="SMART" id="SM00922"/>
    </source>
</evidence>
<evidence type="ECO:0000313" key="9">
    <source>
        <dbReference type="Proteomes" id="UP001596494"/>
    </source>
</evidence>
<dbReference type="SMART" id="SM00922">
    <property type="entry name" value="MR_MLE"/>
    <property type="match status" value="1"/>
</dbReference>
<dbReference type="InterPro" id="IPR013342">
    <property type="entry name" value="Mandelate_racemase_C"/>
</dbReference>
<evidence type="ECO:0000256" key="5">
    <source>
        <dbReference type="ARBA" id="ARBA00029491"/>
    </source>
</evidence>
<evidence type="ECO:0000256" key="2">
    <source>
        <dbReference type="ARBA" id="ARBA00022723"/>
    </source>
</evidence>
<dbReference type="EMBL" id="JBHTBY010000013">
    <property type="protein sequence ID" value="MFC7322133.1"/>
    <property type="molecule type" value="Genomic_DNA"/>
</dbReference>
<keyword evidence="4 8" id="KW-0456">Lyase</keyword>
<dbReference type="Gene3D" id="3.30.390.10">
    <property type="entry name" value="Enolase-like, N-terminal domain"/>
    <property type="match status" value="1"/>
</dbReference>
<gene>
    <name evidence="8" type="primary">menC</name>
    <name evidence="8" type="ORF">ACFQMN_14755</name>
</gene>
<dbReference type="SUPFAM" id="SSF54826">
    <property type="entry name" value="Enolase N-terminal domain-like"/>
    <property type="match status" value="1"/>
</dbReference>
<dbReference type="Gene3D" id="3.20.20.120">
    <property type="entry name" value="Enolase-like C-terminal domain"/>
    <property type="match status" value="1"/>
</dbReference>
<proteinExistence type="predicted"/>
<evidence type="ECO:0000256" key="3">
    <source>
        <dbReference type="ARBA" id="ARBA00022842"/>
    </source>
</evidence>
<feature type="domain" description="Mandelate racemase/muconate lactonizing enzyme C-terminal" evidence="7">
    <location>
        <begin position="140"/>
        <end position="232"/>
    </location>
</feature>
<accession>A0ABW2K7L4</accession>
<keyword evidence="3" id="KW-0460">Magnesium</keyword>
<dbReference type="RefSeq" id="WP_289216009.1">
    <property type="nucleotide sequence ID" value="NZ_JAPVRC010000004.1"/>
</dbReference>
<comment type="cofactor">
    <cofactor evidence="1">
        <name>a divalent metal cation</name>
        <dbReference type="ChEBI" id="CHEBI:60240"/>
    </cofactor>
</comment>
<dbReference type="PANTHER" id="PTHR48073:SF5">
    <property type="entry name" value="O-SUCCINYLBENZOATE SYNTHASE"/>
    <property type="match status" value="1"/>
</dbReference>
<keyword evidence="2" id="KW-0479">Metal-binding</keyword>
<comment type="caution">
    <text evidence="8">The sequence shown here is derived from an EMBL/GenBank/DDBJ whole genome shotgun (WGS) entry which is preliminary data.</text>
</comment>
<dbReference type="Proteomes" id="UP001596494">
    <property type="component" value="Unassembled WGS sequence"/>
</dbReference>
<dbReference type="SFLD" id="SFLDF00009">
    <property type="entry name" value="o-succinylbenzoate_synthase"/>
    <property type="match status" value="1"/>
</dbReference>
<dbReference type="SFLD" id="SFLDG00180">
    <property type="entry name" value="muconate_cycloisomerase"/>
    <property type="match status" value="1"/>
</dbReference>